<comment type="subcellular location">
    <subcellularLocation>
        <location evidence="1">Cell surface</location>
    </subcellularLocation>
</comment>
<evidence type="ECO:0000256" key="3">
    <source>
        <dbReference type="SAM" id="Phobius"/>
    </source>
</evidence>
<dbReference type="GO" id="GO:0009986">
    <property type="term" value="C:cell surface"/>
    <property type="evidence" value="ECO:0007669"/>
    <property type="project" value="UniProtKB-SubCell"/>
</dbReference>
<keyword evidence="3" id="KW-0472">Membrane</keyword>
<dbReference type="Proteomes" id="UP000199139">
    <property type="component" value="Unassembled WGS sequence"/>
</dbReference>
<dbReference type="AlphaFoldDB" id="A0A1I6PIX6"/>
<evidence type="ECO:0000313" key="4">
    <source>
        <dbReference type="EMBL" id="GEM03818.1"/>
    </source>
</evidence>
<name>A0A1I6PIX6_9BACI</name>
<protein>
    <submittedName>
        <fullName evidence="5">Prepilin-type N-terminal cleavage/methylation domain-containing protein</fullName>
    </submittedName>
</protein>
<dbReference type="InterPro" id="IPR045584">
    <property type="entry name" value="Pilin-like"/>
</dbReference>
<dbReference type="EMBL" id="BJWJ01000005">
    <property type="protein sequence ID" value="GEM03818.1"/>
    <property type="molecule type" value="Genomic_DNA"/>
</dbReference>
<dbReference type="InterPro" id="IPR012902">
    <property type="entry name" value="N_methyl_site"/>
</dbReference>
<evidence type="ECO:0000256" key="1">
    <source>
        <dbReference type="ARBA" id="ARBA00004241"/>
    </source>
</evidence>
<sequence length="151" mass="16927">MLKDERGITLVELLAVLAILSIILLLVGSTHIFGQRQYFEQNETIDHQGDVRLIMSQLTTDVRKVNANEGATTKNENGVFTLELGTNNEYTYTHEPTTTTLKRNGVILSENISEFIWSSTTNEAANKIKIVSVVDDKGKQASLETVLYLRR</sequence>
<dbReference type="STRING" id="306541.SAMN05421668_1028"/>
<keyword evidence="7" id="KW-1185">Reference proteome</keyword>
<reference evidence="4 7" key="2">
    <citation type="submission" date="2019-07" db="EMBL/GenBank/DDBJ databases">
        <title>Whole genome shotgun sequence of Halolactibacillus miurensis NBRC 100873.</title>
        <authorList>
            <person name="Hosoyama A."/>
            <person name="Uohara A."/>
            <person name="Ohji S."/>
            <person name="Ichikawa N."/>
        </authorList>
    </citation>
    <scope>NUCLEOTIDE SEQUENCE [LARGE SCALE GENOMIC DNA]</scope>
    <source>
        <strain evidence="4 7">NBRC 100873</strain>
    </source>
</reference>
<dbReference type="GO" id="GO:0030420">
    <property type="term" value="P:establishment of competence for transformation"/>
    <property type="evidence" value="ECO:0007669"/>
    <property type="project" value="UniProtKB-KW"/>
</dbReference>
<dbReference type="PROSITE" id="PS00409">
    <property type="entry name" value="PROKAR_NTER_METHYL"/>
    <property type="match status" value="1"/>
</dbReference>
<dbReference type="RefSeq" id="WP_062318935.1">
    <property type="nucleotide sequence ID" value="NZ_FPAI01000002.1"/>
</dbReference>
<accession>A0A1I6PIX6</accession>
<dbReference type="EMBL" id="FPAI01000002">
    <property type="protein sequence ID" value="SFS40110.1"/>
    <property type="molecule type" value="Genomic_DNA"/>
</dbReference>
<dbReference type="Pfam" id="PF07963">
    <property type="entry name" value="N_methyl"/>
    <property type="match status" value="1"/>
</dbReference>
<proteinExistence type="predicted"/>
<organism evidence="5 6">
    <name type="scientific">Halolactibacillus miurensis</name>
    <dbReference type="NCBI Taxonomy" id="306541"/>
    <lineage>
        <taxon>Bacteria</taxon>
        <taxon>Bacillati</taxon>
        <taxon>Bacillota</taxon>
        <taxon>Bacilli</taxon>
        <taxon>Bacillales</taxon>
        <taxon>Bacillaceae</taxon>
        <taxon>Halolactibacillus</taxon>
    </lineage>
</organism>
<keyword evidence="3" id="KW-0812">Transmembrane</keyword>
<evidence type="ECO:0000313" key="7">
    <source>
        <dbReference type="Proteomes" id="UP000321773"/>
    </source>
</evidence>
<keyword evidence="3" id="KW-1133">Transmembrane helix</keyword>
<evidence type="ECO:0000313" key="6">
    <source>
        <dbReference type="Proteomes" id="UP000199139"/>
    </source>
</evidence>
<dbReference type="Proteomes" id="UP000321773">
    <property type="component" value="Unassembled WGS sequence"/>
</dbReference>
<dbReference type="SUPFAM" id="SSF54523">
    <property type="entry name" value="Pili subunits"/>
    <property type="match status" value="1"/>
</dbReference>
<dbReference type="NCBIfam" id="TIGR02532">
    <property type="entry name" value="IV_pilin_GFxxxE"/>
    <property type="match status" value="1"/>
</dbReference>
<evidence type="ECO:0000256" key="2">
    <source>
        <dbReference type="ARBA" id="ARBA00023287"/>
    </source>
</evidence>
<reference evidence="5 6" key="1">
    <citation type="submission" date="2016-10" db="EMBL/GenBank/DDBJ databases">
        <authorList>
            <person name="de Groot N.N."/>
        </authorList>
    </citation>
    <scope>NUCLEOTIDE SEQUENCE [LARGE SCALE GENOMIC DNA]</scope>
    <source>
        <strain evidence="5 6">DSM 17074</strain>
    </source>
</reference>
<feature type="transmembrane region" description="Helical" evidence="3">
    <location>
        <begin position="6"/>
        <end position="27"/>
    </location>
</feature>
<evidence type="ECO:0000313" key="5">
    <source>
        <dbReference type="EMBL" id="SFS40110.1"/>
    </source>
</evidence>
<gene>
    <name evidence="4" type="ORF">HMI01_08060</name>
    <name evidence="5" type="ORF">SAMN05421668_1028</name>
</gene>
<keyword evidence="2" id="KW-0178">Competence</keyword>